<dbReference type="AlphaFoldDB" id="A0A1H4RW28"/>
<protein>
    <recommendedName>
        <fullName evidence="4">Secreted protein</fullName>
    </recommendedName>
</protein>
<organism evidence="2 3">
    <name type="scientific">Rhodococcus jostii</name>
    <dbReference type="NCBI Taxonomy" id="132919"/>
    <lineage>
        <taxon>Bacteria</taxon>
        <taxon>Bacillati</taxon>
        <taxon>Actinomycetota</taxon>
        <taxon>Actinomycetes</taxon>
        <taxon>Mycobacteriales</taxon>
        <taxon>Nocardiaceae</taxon>
        <taxon>Rhodococcus</taxon>
    </lineage>
</organism>
<proteinExistence type="predicted"/>
<feature type="signal peptide" evidence="1">
    <location>
        <begin position="1"/>
        <end position="27"/>
    </location>
</feature>
<gene>
    <name evidence="2" type="ORF">SAMN04490220_1438</name>
</gene>
<name>A0A1H4RW28_RHOJO</name>
<dbReference type="RefSeq" id="WP_378380518.1">
    <property type="nucleotide sequence ID" value="NZ_JBHLVE010000026.1"/>
</dbReference>
<keyword evidence="1" id="KW-0732">Signal</keyword>
<accession>A0A1H4RW28</accession>
<reference evidence="3" key="1">
    <citation type="submission" date="2016-10" db="EMBL/GenBank/DDBJ databases">
        <authorList>
            <person name="Varghese N."/>
        </authorList>
    </citation>
    <scope>NUCLEOTIDE SEQUENCE [LARGE SCALE GENOMIC DNA]</scope>
    <source>
        <strain evidence="3">DSM 44719</strain>
    </source>
</reference>
<feature type="chain" id="PRO_5010271016" description="Secreted protein" evidence="1">
    <location>
        <begin position="28"/>
        <end position="153"/>
    </location>
</feature>
<evidence type="ECO:0000256" key="1">
    <source>
        <dbReference type="SAM" id="SignalP"/>
    </source>
</evidence>
<evidence type="ECO:0000313" key="3">
    <source>
        <dbReference type="Proteomes" id="UP000183407"/>
    </source>
</evidence>
<sequence>MRSLVVRSAVVGSIAAAALIGAPAAAAADAAALTPTFTIGHGLYPGDVSICGGRIDAQASSDYPEPYGPNYVLLTTHFAGTSRVCMVDGTLHWRNLDTGASGTTQWALSGWDGPGAPTAVYFDPGAGRVSVEITASTPHIPGGGRVHGVLNRG</sequence>
<evidence type="ECO:0008006" key="4">
    <source>
        <dbReference type="Google" id="ProtNLM"/>
    </source>
</evidence>
<dbReference type="Proteomes" id="UP000183407">
    <property type="component" value="Unassembled WGS sequence"/>
</dbReference>
<dbReference type="EMBL" id="FNTL01000004">
    <property type="protein sequence ID" value="SEC36145.1"/>
    <property type="molecule type" value="Genomic_DNA"/>
</dbReference>
<evidence type="ECO:0000313" key="2">
    <source>
        <dbReference type="EMBL" id="SEC36145.1"/>
    </source>
</evidence>